<dbReference type="Proteomes" id="UP001595998">
    <property type="component" value="Unassembled WGS sequence"/>
</dbReference>
<reference evidence="2" key="1">
    <citation type="journal article" date="2019" name="Int. J. Syst. Evol. Microbiol.">
        <title>The Global Catalogue of Microorganisms (GCM) 10K type strain sequencing project: providing services to taxonomists for standard genome sequencing and annotation.</title>
        <authorList>
            <consortium name="The Broad Institute Genomics Platform"/>
            <consortium name="The Broad Institute Genome Sequencing Center for Infectious Disease"/>
            <person name="Wu L."/>
            <person name="Ma J."/>
        </authorList>
    </citation>
    <scope>NUCLEOTIDE SEQUENCE [LARGE SCALE GENOMIC DNA]</scope>
    <source>
        <strain evidence="2">CCUG 56029</strain>
    </source>
</reference>
<sequence length="147" mass="16231">MNSTTNFILTRLCMIVETKLVGRRTPFERRSLELPDEAHTLRSLLTRLVHQEVQAYGERQESVGVLRVLTQRELQDAAFTGRVSVAPQARSGDVSAQEATQTALTAFADGLYYVFVDETQITALDEPVALRPDSTLLLVRLTALAGG</sequence>
<name>A0ABV8XHX0_9DEIO</name>
<evidence type="ECO:0000313" key="2">
    <source>
        <dbReference type="Proteomes" id="UP001595998"/>
    </source>
</evidence>
<keyword evidence="2" id="KW-1185">Reference proteome</keyword>
<dbReference type="EMBL" id="JBHSEH010000004">
    <property type="protein sequence ID" value="MFC4425164.1"/>
    <property type="molecule type" value="Genomic_DNA"/>
</dbReference>
<gene>
    <name evidence="1" type="ORF">ACFOZ9_02995</name>
</gene>
<proteinExistence type="predicted"/>
<protein>
    <submittedName>
        <fullName evidence="1">Uncharacterized protein</fullName>
    </submittedName>
</protein>
<comment type="caution">
    <text evidence="1">The sequence shown here is derived from an EMBL/GenBank/DDBJ whole genome shotgun (WGS) entry which is preliminary data.</text>
</comment>
<evidence type="ECO:0000313" key="1">
    <source>
        <dbReference type="EMBL" id="MFC4425164.1"/>
    </source>
</evidence>
<dbReference type="RefSeq" id="WP_380036261.1">
    <property type="nucleotide sequence ID" value="NZ_JBHSEH010000004.1"/>
</dbReference>
<accession>A0ABV8XHX0</accession>
<organism evidence="1 2">
    <name type="scientific">Deinococcus navajonensis</name>
    <dbReference type="NCBI Taxonomy" id="309884"/>
    <lineage>
        <taxon>Bacteria</taxon>
        <taxon>Thermotogati</taxon>
        <taxon>Deinococcota</taxon>
        <taxon>Deinococci</taxon>
        <taxon>Deinococcales</taxon>
        <taxon>Deinococcaceae</taxon>
        <taxon>Deinococcus</taxon>
    </lineage>
</organism>